<evidence type="ECO:0000313" key="9">
    <source>
        <dbReference type="Proteomes" id="UP000297716"/>
    </source>
</evidence>
<proteinExistence type="inferred from homology"/>
<evidence type="ECO:0000313" key="8">
    <source>
        <dbReference type="EMBL" id="TGJ86500.1"/>
    </source>
</evidence>
<feature type="transmembrane region" description="Helical" evidence="6">
    <location>
        <begin position="207"/>
        <end position="232"/>
    </location>
</feature>
<dbReference type="InterPro" id="IPR052337">
    <property type="entry name" value="SAT4-like"/>
</dbReference>
<gene>
    <name evidence="8" type="ORF">E0Z10_g2268</name>
</gene>
<dbReference type="PANTHER" id="PTHR33048">
    <property type="entry name" value="PTH11-LIKE INTEGRAL MEMBRANE PROTEIN (AFU_ORTHOLOGUE AFUA_5G11245)"/>
    <property type="match status" value="1"/>
</dbReference>
<feature type="transmembrane region" description="Helical" evidence="6">
    <location>
        <begin position="89"/>
        <end position="110"/>
    </location>
</feature>
<reference evidence="8 9" key="1">
    <citation type="submission" date="2019-03" db="EMBL/GenBank/DDBJ databases">
        <title>Draft genome sequence of Xylaria hypoxylon DSM 108379, a ubiquitous saprotrophic-parasitic fungi on hardwood.</title>
        <authorList>
            <person name="Buettner E."/>
            <person name="Leonhardt S."/>
            <person name="Gebauer A.M."/>
            <person name="Liers C."/>
            <person name="Hofrichter M."/>
            <person name="Kellner H."/>
        </authorList>
    </citation>
    <scope>NUCLEOTIDE SEQUENCE [LARGE SCALE GENOMIC DNA]</scope>
    <source>
        <strain evidence="8 9">DSM 108379</strain>
    </source>
</reference>
<feature type="transmembrane region" description="Helical" evidence="6">
    <location>
        <begin position="48"/>
        <end position="68"/>
    </location>
</feature>
<dbReference type="OrthoDB" id="5398388at2759"/>
<keyword evidence="2 6" id="KW-0812">Transmembrane</keyword>
<feature type="transmembrane region" description="Helical" evidence="6">
    <location>
        <begin position="133"/>
        <end position="152"/>
    </location>
</feature>
<dbReference type="Pfam" id="PF20684">
    <property type="entry name" value="Fung_rhodopsin"/>
    <property type="match status" value="1"/>
</dbReference>
<feature type="transmembrane region" description="Helical" evidence="6">
    <location>
        <begin position="164"/>
        <end position="187"/>
    </location>
</feature>
<evidence type="ECO:0000256" key="3">
    <source>
        <dbReference type="ARBA" id="ARBA00022989"/>
    </source>
</evidence>
<sequence length="394" mass="43708">MRVVDDPVMLSSWLNGLPPLLLAPWGAPFPHTQAYTRARTSHSFDSMYSTYSVAAAVCSCVFPALAIMAVGFRLRARMVQKLKLGLDDWFVLVALALAFSYCCLVLYGSFNAGIGQDLSTITPDGYTNYQKHLYFGVIIAHLSYGFVKLAVLQFYKRIFAVPNFVLCANITIVFVLIFMVAATFTQIFSAWPISNWWTLGKTYTLNYGAFLTSFAAFDVVLDIVILCLPFPVIRNLQVNRSRKFLLLGVFSLGFFCIVATSVRLYFGYKLSEAGSGRPVSDQEFSYVSVNNVIWAEIEGCCSIIAACLPTYGPLIRSLALPTFLTSTWNSLFNSVKRMSTAQSSRSDQKDMWYPLSENHGNSTTVAHNSQVGLTECDGIRLQRSFVTEVQGSAA</sequence>
<dbReference type="GO" id="GO:0016020">
    <property type="term" value="C:membrane"/>
    <property type="evidence" value="ECO:0007669"/>
    <property type="project" value="UniProtKB-SubCell"/>
</dbReference>
<comment type="caution">
    <text evidence="8">The sequence shown here is derived from an EMBL/GenBank/DDBJ whole genome shotgun (WGS) entry which is preliminary data.</text>
</comment>
<dbReference type="AlphaFoldDB" id="A0A4Z0Z4M8"/>
<protein>
    <recommendedName>
        <fullName evidence="7">Rhodopsin domain-containing protein</fullName>
    </recommendedName>
</protein>
<evidence type="ECO:0000256" key="2">
    <source>
        <dbReference type="ARBA" id="ARBA00022692"/>
    </source>
</evidence>
<dbReference type="EMBL" id="SKBN01000026">
    <property type="protein sequence ID" value="TGJ86500.1"/>
    <property type="molecule type" value="Genomic_DNA"/>
</dbReference>
<dbReference type="STRING" id="37992.A0A4Z0Z4M8"/>
<dbReference type="InterPro" id="IPR049326">
    <property type="entry name" value="Rhodopsin_dom_fungi"/>
</dbReference>
<feature type="transmembrane region" description="Helical" evidence="6">
    <location>
        <begin position="244"/>
        <end position="266"/>
    </location>
</feature>
<feature type="domain" description="Rhodopsin" evidence="7">
    <location>
        <begin position="73"/>
        <end position="316"/>
    </location>
</feature>
<comment type="similarity">
    <text evidence="5">Belongs to the SAT4 family.</text>
</comment>
<evidence type="ECO:0000256" key="1">
    <source>
        <dbReference type="ARBA" id="ARBA00004141"/>
    </source>
</evidence>
<dbReference type="Proteomes" id="UP000297716">
    <property type="component" value="Unassembled WGS sequence"/>
</dbReference>
<evidence type="ECO:0000259" key="7">
    <source>
        <dbReference type="Pfam" id="PF20684"/>
    </source>
</evidence>
<evidence type="ECO:0000256" key="6">
    <source>
        <dbReference type="SAM" id="Phobius"/>
    </source>
</evidence>
<organism evidence="8 9">
    <name type="scientific">Xylaria hypoxylon</name>
    <dbReference type="NCBI Taxonomy" id="37992"/>
    <lineage>
        <taxon>Eukaryota</taxon>
        <taxon>Fungi</taxon>
        <taxon>Dikarya</taxon>
        <taxon>Ascomycota</taxon>
        <taxon>Pezizomycotina</taxon>
        <taxon>Sordariomycetes</taxon>
        <taxon>Xylariomycetidae</taxon>
        <taxon>Xylariales</taxon>
        <taxon>Xylariaceae</taxon>
        <taxon>Xylaria</taxon>
    </lineage>
</organism>
<keyword evidence="9" id="KW-1185">Reference proteome</keyword>
<accession>A0A4Z0Z4M8</accession>
<evidence type="ECO:0000256" key="5">
    <source>
        <dbReference type="ARBA" id="ARBA00038359"/>
    </source>
</evidence>
<dbReference type="PANTHER" id="PTHR33048:SF18">
    <property type="entry name" value="INTEGRAL MEMBRANE PROTEIN"/>
    <property type="match status" value="1"/>
</dbReference>
<keyword evidence="4 6" id="KW-0472">Membrane</keyword>
<comment type="subcellular location">
    <subcellularLocation>
        <location evidence="1">Membrane</location>
        <topology evidence="1">Multi-pass membrane protein</topology>
    </subcellularLocation>
</comment>
<name>A0A4Z0Z4M8_9PEZI</name>
<keyword evidence="3 6" id="KW-1133">Transmembrane helix</keyword>
<evidence type="ECO:0000256" key="4">
    <source>
        <dbReference type="ARBA" id="ARBA00023136"/>
    </source>
</evidence>